<proteinExistence type="predicted"/>
<accession>A0A371CGL2</accession>
<evidence type="ECO:0000313" key="2">
    <source>
        <dbReference type="Proteomes" id="UP000256964"/>
    </source>
</evidence>
<gene>
    <name evidence="1" type="ORF">OH76DRAFT_1491175</name>
</gene>
<sequence>MHASGRALIILLSPRTQLATQHIAPVSAFARAGCRPLVFSFAQQRAHHPVYFLPLDLQVQTLQRVFTASTAPSFGLPALARSARPLPRFVALAPAAVIFCPSSLQRTLACNAR</sequence>
<reference evidence="1 2" key="1">
    <citation type="journal article" date="2018" name="Biotechnol. Biofuels">
        <title>Integrative visual omics of the white-rot fungus Polyporus brumalis exposes the biotechnological potential of its oxidative enzymes for delignifying raw plant biomass.</title>
        <authorList>
            <person name="Miyauchi S."/>
            <person name="Rancon A."/>
            <person name="Drula E."/>
            <person name="Hage H."/>
            <person name="Chaduli D."/>
            <person name="Favel A."/>
            <person name="Grisel S."/>
            <person name="Henrissat B."/>
            <person name="Herpoel-Gimbert I."/>
            <person name="Ruiz-Duenas F.J."/>
            <person name="Chevret D."/>
            <person name="Hainaut M."/>
            <person name="Lin J."/>
            <person name="Wang M."/>
            <person name="Pangilinan J."/>
            <person name="Lipzen A."/>
            <person name="Lesage-Meessen L."/>
            <person name="Navarro D."/>
            <person name="Riley R."/>
            <person name="Grigoriev I.V."/>
            <person name="Zhou S."/>
            <person name="Raouche S."/>
            <person name="Rosso M.N."/>
        </authorList>
    </citation>
    <scope>NUCLEOTIDE SEQUENCE [LARGE SCALE GENOMIC DNA]</scope>
    <source>
        <strain evidence="1 2">BRFM 1820</strain>
    </source>
</reference>
<protein>
    <submittedName>
        <fullName evidence="1">Uncharacterized protein</fullName>
    </submittedName>
</protein>
<dbReference type="EMBL" id="KZ857891">
    <property type="protein sequence ID" value="RDX39424.1"/>
    <property type="molecule type" value="Genomic_DNA"/>
</dbReference>
<organism evidence="1 2">
    <name type="scientific">Lentinus brumalis</name>
    <dbReference type="NCBI Taxonomy" id="2498619"/>
    <lineage>
        <taxon>Eukaryota</taxon>
        <taxon>Fungi</taxon>
        <taxon>Dikarya</taxon>
        <taxon>Basidiomycota</taxon>
        <taxon>Agaricomycotina</taxon>
        <taxon>Agaricomycetes</taxon>
        <taxon>Polyporales</taxon>
        <taxon>Polyporaceae</taxon>
        <taxon>Lentinus</taxon>
    </lineage>
</organism>
<name>A0A371CGL2_9APHY</name>
<keyword evidence="2" id="KW-1185">Reference proteome</keyword>
<evidence type="ECO:0000313" key="1">
    <source>
        <dbReference type="EMBL" id="RDX39424.1"/>
    </source>
</evidence>
<dbReference type="AlphaFoldDB" id="A0A371CGL2"/>
<dbReference type="Proteomes" id="UP000256964">
    <property type="component" value="Unassembled WGS sequence"/>
</dbReference>